<evidence type="ECO:0000313" key="1">
    <source>
        <dbReference type="EMBL" id="KAJ2771126.1"/>
    </source>
</evidence>
<keyword evidence="2" id="KW-1185">Reference proteome</keyword>
<sequence length="241" mass="26262">MAPIGLARAPVDNARPDGQPQPDRTLHAHTKGASPLGFGHPLVSEILQGGAGNEQDESADDIDGAPTRKARQANRSPTIGGIRRIMRRAHTPEGLVVHYETRLRTFLGVDGGDDNGDNEWQVIDKDDATFSPFGSDAVFDEGDMVVLGRALLRTQDAGCRRSPEIAAGIKSSLVAEWPIKDSFARLIVHTMCRYYGLVSFSDTLDGGKNVVHICHPRFFNAAEEVNVPKDSFHDFLYSEQG</sequence>
<name>A0ACC1K0F0_9FUNG</name>
<protein>
    <submittedName>
        <fullName evidence="1">Uncharacterized protein</fullName>
    </submittedName>
</protein>
<evidence type="ECO:0000313" key="2">
    <source>
        <dbReference type="Proteomes" id="UP001140234"/>
    </source>
</evidence>
<comment type="caution">
    <text evidence="1">The sequence shown here is derived from an EMBL/GenBank/DDBJ whole genome shotgun (WGS) entry which is preliminary data.</text>
</comment>
<accession>A0ACC1K0F0</accession>
<proteinExistence type="predicted"/>
<reference evidence="1" key="1">
    <citation type="submission" date="2022-07" db="EMBL/GenBank/DDBJ databases">
        <title>Phylogenomic reconstructions and comparative analyses of Kickxellomycotina fungi.</title>
        <authorList>
            <person name="Reynolds N.K."/>
            <person name="Stajich J.E."/>
            <person name="Barry K."/>
            <person name="Grigoriev I.V."/>
            <person name="Crous P."/>
            <person name="Smith M.E."/>
        </authorList>
    </citation>
    <scope>NUCLEOTIDE SEQUENCE</scope>
    <source>
        <strain evidence="1">CBS 109366</strain>
    </source>
</reference>
<organism evidence="1 2">
    <name type="scientific">Coemansia nantahalensis</name>
    <dbReference type="NCBI Taxonomy" id="2789366"/>
    <lineage>
        <taxon>Eukaryota</taxon>
        <taxon>Fungi</taxon>
        <taxon>Fungi incertae sedis</taxon>
        <taxon>Zoopagomycota</taxon>
        <taxon>Kickxellomycotina</taxon>
        <taxon>Kickxellomycetes</taxon>
        <taxon>Kickxellales</taxon>
        <taxon>Kickxellaceae</taxon>
        <taxon>Coemansia</taxon>
    </lineage>
</organism>
<dbReference type="Proteomes" id="UP001140234">
    <property type="component" value="Unassembled WGS sequence"/>
</dbReference>
<gene>
    <name evidence="1" type="ORF">IWQ57_002350</name>
</gene>
<dbReference type="EMBL" id="JANBUJ010000592">
    <property type="protein sequence ID" value="KAJ2771126.1"/>
    <property type="molecule type" value="Genomic_DNA"/>
</dbReference>